<name>A0AAW1ANP5_CROAD</name>
<dbReference type="Proteomes" id="UP001474421">
    <property type="component" value="Unassembled WGS sequence"/>
</dbReference>
<dbReference type="PANTHER" id="PTHR12112">
    <property type="entry name" value="BNIP - RELATED"/>
    <property type="match status" value="1"/>
</dbReference>
<dbReference type="FunFam" id="3.40.525.10:FF:000012">
    <property type="entry name" value="bcl-2/adenovirus E1B 19 kDa-interacting protein 2-like protein"/>
    <property type="match status" value="1"/>
</dbReference>
<feature type="region of interest" description="Disordered" evidence="5">
    <location>
        <begin position="15"/>
        <end position="112"/>
    </location>
</feature>
<sequence>MGSFVEDNRTLASERLKKEAMEASDPAGNIRDLELREEWQDDEFPRPLPEETSEEDLEPSSSELSPVASNTLALCGRRHMRKRLQAPDLSEGSVKSGDLPESTPDGSLDINLDELETPSESELQEGPESGHEFEWEDDLPRARRVEANLPEKFCTGRVMDTKDPDGRVWRIFLGDEHERKVDLSAIEPYARVISHGGHYGEGPNAVLVFASCYLPESSVPNYPYIMENLFRYIIGTLELMVAENYMLVCLNGATSRSRFPSFAWIKQCYQTIDRRLRKNLKSLVIVHPTWYIKALMTVFKPFISSKFSQKVRFVQSLDDLAQIVPLQQMHIPACVQQLPRVRGRLAPLPGCPEPPPAPRQPPPGQKAWGGREEWASERAPPPPAAFQPLLCSAGALPSEPPTRPASASGGWRSPMAPGLALAGLLLALAGRWLGAAGGAQDLDEEGVLVSAPPELLERVPAAAKATVAAGYVNQAEAEAAATKELPQLPALPSAAPAAHGTVLIVGDTRYAWQEWSAWHCNCAAGSMARVRDITYAVPGVRLDPAQYDLLRFERVVCSYAACACSRPKRQCDLLAPGCDLGQVHLCALRDIQRDQDEKRRRFWTKVNGGLKALWRSLKETFPRDKKSKTIQVKSSH</sequence>
<comment type="subunit">
    <text evidence="3">Homodimer. Interacts with BCL2, ARHGAP1, MIF and GFER.</text>
</comment>
<dbReference type="InterPro" id="IPR022181">
    <property type="entry name" value="Bcl2-/adenovirus-E1B"/>
</dbReference>
<dbReference type="GO" id="GO:0006915">
    <property type="term" value="P:apoptotic process"/>
    <property type="evidence" value="ECO:0007669"/>
    <property type="project" value="UniProtKB-KW"/>
</dbReference>
<dbReference type="AlphaFoldDB" id="A0AAW1ANP5"/>
<evidence type="ECO:0000256" key="2">
    <source>
        <dbReference type="ARBA" id="ARBA00055513"/>
    </source>
</evidence>
<evidence type="ECO:0000313" key="7">
    <source>
        <dbReference type="EMBL" id="KAK9390942.1"/>
    </source>
</evidence>
<reference evidence="7 8" key="1">
    <citation type="journal article" date="2024" name="Proc. Natl. Acad. Sci. U.S.A.">
        <title>The genetic regulatory architecture and epigenomic basis for age-related changes in rattlesnake venom.</title>
        <authorList>
            <person name="Hogan M.P."/>
            <person name="Holding M.L."/>
            <person name="Nystrom G.S."/>
            <person name="Colston T.J."/>
            <person name="Bartlett D.A."/>
            <person name="Mason A.J."/>
            <person name="Ellsworth S.A."/>
            <person name="Rautsaw R.M."/>
            <person name="Lawrence K.C."/>
            <person name="Strickland J.L."/>
            <person name="He B."/>
            <person name="Fraser P."/>
            <person name="Margres M.J."/>
            <person name="Gilbert D.M."/>
            <person name="Gibbs H.L."/>
            <person name="Parkinson C.L."/>
            <person name="Rokyta D.R."/>
        </authorList>
    </citation>
    <scope>NUCLEOTIDE SEQUENCE [LARGE SCALE GENOMIC DNA]</scope>
    <source>
        <strain evidence="7">DRR0105</strain>
    </source>
</reference>
<organism evidence="7 8">
    <name type="scientific">Crotalus adamanteus</name>
    <name type="common">Eastern diamondback rattlesnake</name>
    <dbReference type="NCBI Taxonomy" id="8729"/>
    <lineage>
        <taxon>Eukaryota</taxon>
        <taxon>Metazoa</taxon>
        <taxon>Chordata</taxon>
        <taxon>Craniata</taxon>
        <taxon>Vertebrata</taxon>
        <taxon>Euteleostomi</taxon>
        <taxon>Lepidosauria</taxon>
        <taxon>Squamata</taxon>
        <taxon>Bifurcata</taxon>
        <taxon>Unidentata</taxon>
        <taxon>Episquamata</taxon>
        <taxon>Toxicofera</taxon>
        <taxon>Serpentes</taxon>
        <taxon>Colubroidea</taxon>
        <taxon>Viperidae</taxon>
        <taxon>Crotalinae</taxon>
        <taxon>Crotalus</taxon>
    </lineage>
</organism>
<feature type="region of interest" description="Disordered" evidence="5">
    <location>
        <begin position="392"/>
        <end position="411"/>
    </location>
</feature>
<feature type="domain" description="CRAL-TRIO" evidence="6">
    <location>
        <begin position="182"/>
        <end position="350"/>
    </location>
</feature>
<feature type="compositionally biased region" description="Pro residues" evidence="5">
    <location>
        <begin position="349"/>
        <end position="364"/>
    </location>
</feature>
<dbReference type="Pfam" id="PF12496">
    <property type="entry name" value="BNIP2"/>
    <property type="match status" value="1"/>
</dbReference>
<evidence type="ECO:0000256" key="1">
    <source>
        <dbReference type="ARBA" id="ARBA00022703"/>
    </source>
</evidence>
<dbReference type="Gene3D" id="3.40.525.10">
    <property type="entry name" value="CRAL-TRIO lipid binding domain"/>
    <property type="match status" value="1"/>
</dbReference>
<comment type="caution">
    <text evidence="7">The sequence shown here is derived from an EMBL/GenBank/DDBJ whole genome shotgun (WGS) entry which is preliminary data.</text>
</comment>
<dbReference type="PROSITE" id="PS50191">
    <property type="entry name" value="CRAL_TRIO"/>
    <property type="match status" value="1"/>
</dbReference>
<dbReference type="PANTHER" id="PTHR12112:SF21">
    <property type="entry name" value="BCL-2_ADENOVIRUS E1B 19 KDA-INTERACTING PROTEIN 2-LIKE PROTEIN"/>
    <property type="match status" value="1"/>
</dbReference>
<feature type="region of interest" description="Disordered" evidence="5">
    <location>
        <begin position="346"/>
        <end position="381"/>
    </location>
</feature>
<dbReference type="SMART" id="SM00516">
    <property type="entry name" value="SEC14"/>
    <property type="match status" value="1"/>
</dbReference>
<dbReference type="Pfam" id="PF15322">
    <property type="entry name" value="PMSI1"/>
    <property type="match status" value="1"/>
</dbReference>
<dbReference type="GO" id="GO:0005737">
    <property type="term" value="C:cytoplasm"/>
    <property type="evidence" value="ECO:0007669"/>
    <property type="project" value="TreeGrafter"/>
</dbReference>
<gene>
    <name evidence="7" type="ORF">NXF25_018272</name>
</gene>
<proteinExistence type="predicted"/>
<comment type="function">
    <text evidence="2">May be a bridge molecule between BCL2 and ARHGAP1/CDC42 in promoting cell death.</text>
</comment>
<evidence type="ECO:0000256" key="5">
    <source>
        <dbReference type="SAM" id="MobiDB-lite"/>
    </source>
</evidence>
<dbReference type="InterPro" id="IPR029292">
    <property type="entry name" value="MENT"/>
</dbReference>
<keyword evidence="1" id="KW-0053">Apoptosis</keyword>
<evidence type="ECO:0000256" key="4">
    <source>
        <dbReference type="ARBA" id="ARBA00073394"/>
    </source>
</evidence>
<dbReference type="InterPro" id="IPR036865">
    <property type="entry name" value="CRAL-TRIO_dom_sf"/>
</dbReference>
<dbReference type="InterPro" id="IPR001251">
    <property type="entry name" value="CRAL-TRIO_dom"/>
</dbReference>
<evidence type="ECO:0000259" key="6">
    <source>
        <dbReference type="PROSITE" id="PS50191"/>
    </source>
</evidence>
<dbReference type="EMBL" id="JAOTOJ010000019">
    <property type="protein sequence ID" value="KAK9390942.1"/>
    <property type="molecule type" value="Genomic_DNA"/>
</dbReference>
<protein>
    <recommendedName>
        <fullName evidence="4">Bcl-2/adenovirus E1B 19 kDa-interacting protein 2-like protein</fullName>
    </recommendedName>
</protein>
<accession>A0AAW1ANP5</accession>
<evidence type="ECO:0000256" key="3">
    <source>
        <dbReference type="ARBA" id="ARBA00065286"/>
    </source>
</evidence>
<dbReference type="SUPFAM" id="SSF52087">
    <property type="entry name" value="CRAL/TRIO domain"/>
    <property type="match status" value="1"/>
</dbReference>
<dbReference type="Pfam" id="PF13716">
    <property type="entry name" value="CRAL_TRIO_2"/>
    <property type="match status" value="1"/>
</dbReference>
<dbReference type="CDD" id="cd00170">
    <property type="entry name" value="SEC14"/>
    <property type="match status" value="1"/>
</dbReference>
<feature type="compositionally biased region" description="Basic and acidic residues" evidence="5">
    <location>
        <begin position="31"/>
        <end position="49"/>
    </location>
</feature>
<keyword evidence="8" id="KW-1185">Reference proteome</keyword>
<evidence type="ECO:0000313" key="8">
    <source>
        <dbReference type="Proteomes" id="UP001474421"/>
    </source>
</evidence>